<dbReference type="RefSeq" id="WP_025606433.1">
    <property type="nucleotide sequence ID" value="NZ_CP021235.1"/>
</dbReference>
<dbReference type="SUPFAM" id="SSF56322">
    <property type="entry name" value="ADC synthase"/>
    <property type="match status" value="1"/>
</dbReference>
<accession>A0A1X9YRN9</accession>
<evidence type="ECO:0000256" key="2">
    <source>
        <dbReference type="ARBA" id="ARBA00005297"/>
    </source>
</evidence>
<evidence type="ECO:0000256" key="5">
    <source>
        <dbReference type="ARBA" id="ARBA00041564"/>
    </source>
</evidence>
<dbReference type="Proteomes" id="UP000266292">
    <property type="component" value="Chromosome"/>
</dbReference>
<dbReference type="PANTHER" id="PTHR42839">
    <property type="entry name" value="ISOCHORISMATE SYNTHASE ENTC"/>
    <property type="match status" value="1"/>
</dbReference>
<dbReference type="KEGG" id="pact:CA264_08830"/>
<evidence type="ECO:0000256" key="1">
    <source>
        <dbReference type="ARBA" id="ARBA00000799"/>
    </source>
</evidence>
<dbReference type="EMBL" id="CP021235">
    <property type="protein sequence ID" value="ARS35532.1"/>
    <property type="molecule type" value="Genomic_DNA"/>
</dbReference>
<protein>
    <recommendedName>
        <fullName evidence="3">isochorismate synthase</fullName>
        <ecNumber evidence="3">5.4.4.2</ecNumber>
    </recommendedName>
    <alternativeName>
        <fullName evidence="5">Isochorismate mutase</fullName>
    </alternativeName>
</protein>
<dbReference type="Pfam" id="PF00425">
    <property type="entry name" value="Chorismate_bind"/>
    <property type="match status" value="1"/>
</dbReference>
<dbReference type="NCBIfam" id="TIGR00543">
    <property type="entry name" value="isochor_syn"/>
    <property type="match status" value="1"/>
</dbReference>
<evidence type="ECO:0000256" key="3">
    <source>
        <dbReference type="ARBA" id="ARBA00012824"/>
    </source>
</evidence>
<reference evidence="8" key="1">
    <citation type="submission" date="2017-05" db="EMBL/GenBank/DDBJ databases">
        <authorList>
            <person name="Ray J."/>
            <person name="Price M."/>
            <person name="Deutschbauer A."/>
        </authorList>
    </citation>
    <scope>NUCLEOTIDE SEQUENCE [LARGE SCALE GENOMIC DNA]</scope>
    <source>
        <strain evidence="8">DSM 19842</strain>
    </source>
</reference>
<keyword evidence="4" id="KW-0413">Isomerase</keyword>
<sequence>MGTATRVFTLQDTFRAAIAGQKAVAVWRLPNTDSTQACVQLGPGYATGQPQLERSPFGFLFCPFQPTAQHHNTFIRADVYFDGSTAPPVVADGVPEEEMEKFYRLLNEESKAGWHTVPATQQHFQTAQGFTTAVTKAVEQIQAETMEKVVLSRTKQEALPAGFSPIAAFEAMAAAYPRAFVSLVSVPGVGTWMGASPEILVSINEQQVFHTMALAGTQPVVANVADAIWRQKEIEEQAMVERYILSCFKKLRLREYTEIGPRTVIAGNLMHLRTDFRVDMKEVHFPTLGTDMLELLHPTSAICGLPKAPALEFILAHEGYDRSYYSGYLGPVSGPTGSHLYVNLRCMELQESEAILYAGAGITAESDPQKEWQETEHKMQTMRKVLELLSD</sequence>
<dbReference type="InterPro" id="IPR015890">
    <property type="entry name" value="Chorismate_C"/>
</dbReference>
<evidence type="ECO:0000259" key="6">
    <source>
        <dbReference type="Pfam" id="PF00425"/>
    </source>
</evidence>
<evidence type="ECO:0000313" key="7">
    <source>
        <dbReference type="EMBL" id="ARS35532.1"/>
    </source>
</evidence>
<comment type="similarity">
    <text evidence="2">Belongs to the isochorismate synthase family.</text>
</comment>
<dbReference type="AlphaFoldDB" id="A0A1X9YRN9"/>
<proteinExistence type="inferred from homology"/>
<gene>
    <name evidence="7" type="ORF">CA264_08830</name>
</gene>
<dbReference type="GO" id="GO:0008909">
    <property type="term" value="F:isochorismate synthase activity"/>
    <property type="evidence" value="ECO:0007669"/>
    <property type="project" value="UniProtKB-EC"/>
</dbReference>
<dbReference type="Gene3D" id="3.60.120.10">
    <property type="entry name" value="Anthranilate synthase"/>
    <property type="match status" value="1"/>
</dbReference>
<name>A0A1X9YRN9_9BACT</name>
<dbReference type="EC" id="5.4.4.2" evidence="3"/>
<dbReference type="PANTHER" id="PTHR42839:SF2">
    <property type="entry name" value="ISOCHORISMATE SYNTHASE ENTC"/>
    <property type="match status" value="1"/>
</dbReference>
<dbReference type="STRING" id="709015.GCA_000472485_01778"/>
<keyword evidence="8" id="KW-1185">Reference proteome</keyword>
<evidence type="ECO:0000313" key="8">
    <source>
        <dbReference type="Proteomes" id="UP000266292"/>
    </source>
</evidence>
<evidence type="ECO:0000256" key="4">
    <source>
        <dbReference type="ARBA" id="ARBA00023235"/>
    </source>
</evidence>
<feature type="domain" description="Chorismate-utilising enzyme C-terminal" evidence="6">
    <location>
        <begin position="128"/>
        <end position="378"/>
    </location>
</feature>
<dbReference type="OrthoDB" id="9806579at2"/>
<comment type="catalytic activity">
    <reaction evidence="1">
        <text>chorismate = isochorismate</text>
        <dbReference type="Rhea" id="RHEA:18985"/>
        <dbReference type="ChEBI" id="CHEBI:29748"/>
        <dbReference type="ChEBI" id="CHEBI:29780"/>
        <dbReference type="EC" id="5.4.4.2"/>
    </reaction>
</comment>
<organism evidence="7 8">
    <name type="scientific">Pontibacter actiniarum</name>
    <dbReference type="NCBI Taxonomy" id="323450"/>
    <lineage>
        <taxon>Bacteria</taxon>
        <taxon>Pseudomonadati</taxon>
        <taxon>Bacteroidota</taxon>
        <taxon>Cytophagia</taxon>
        <taxon>Cytophagales</taxon>
        <taxon>Hymenobacteraceae</taxon>
        <taxon>Pontibacter</taxon>
    </lineage>
</organism>
<dbReference type="InterPro" id="IPR004561">
    <property type="entry name" value="IsoChor_synthase"/>
</dbReference>
<dbReference type="InterPro" id="IPR005801">
    <property type="entry name" value="ADC_synthase"/>
</dbReference>